<organism evidence="9 10">
    <name type="scientific">Kibdelosporangium phytohabitans</name>
    <dbReference type="NCBI Taxonomy" id="860235"/>
    <lineage>
        <taxon>Bacteria</taxon>
        <taxon>Bacillati</taxon>
        <taxon>Actinomycetota</taxon>
        <taxon>Actinomycetes</taxon>
        <taxon>Pseudonocardiales</taxon>
        <taxon>Pseudonocardiaceae</taxon>
        <taxon>Kibdelosporangium</taxon>
    </lineage>
</organism>
<evidence type="ECO:0000256" key="7">
    <source>
        <dbReference type="PROSITE-ProRule" id="PRU01379"/>
    </source>
</evidence>
<comment type="caution">
    <text evidence="7">Lacks conserved residue(s) required for the propagation of feature annotation.</text>
</comment>
<dbReference type="OrthoDB" id="3347322at2"/>
<reference evidence="9 10" key="1">
    <citation type="submission" date="2015-07" db="EMBL/GenBank/DDBJ databases">
        <title>Genome sequencing of Kibdelosporangium phytohabitans.</title>
        <authorList>
            <person name="Qin S."/>
            <person name="Xing K."/>
        </authorList>
    </citation>
    <scope>NUCLEOTIDE SEQUENCE [LARGE SCALE GENOMIC DNA]</scope>
    <source>
        <strain evidence="9 10">KLBMP1111</strain>
    </source>
</reference>
<dbReference type="AlphaFoldDB" id="A0A0N9HQZ6"/>
<dbReference type="Pfam" id="PF00246">
    <property type="entry name" value="Peptidase_M14"/>
    <property type="match status" value="1"/>
</dbReference>
<gene>
    <name evidence="9" type="ORF">AOZ06_24230</name>
</gene>
<sequence>MDVTRQRRAALWVSAIVLGGALAVPAVVAPTDSAAAAEACSETPRENPISEFTDYQEMLSELARIERVSSGKVQVTQAGRSNRGRLLQTARVGTGRKAILITSEIHGNEKTGTDAILRLLDFLGTSESRKAQSIRRELTIVAIPKMNPDGAELDRRGNDMTWQEVQARFPQLRGAPPAWNHITGQQQGDDYRTRPGFDVNRDYHPDLTYRPRPQDFPGTSAEPGWFITPESQTVRDVYLGLKQEFGKVDTYIDLHHQGACYTVPGTGRFVTLSLSGKFVADPGTPEGAQWARFRDVYDLKYNKQLNVAAYNALQGAANERPAFGNITLYPQDINLPGTGLGTFTLNGSGAVLFEVRGQTQTLGQRHREMLTRAVGIGLDGILSAVTSGQVRNLDPAVYDRIPLTDRGGAGADDDFLSGSAVPAVAGP</sequence>
<keyword evidence="5" id="KW-0862">Zinc</keyword>
<dbReference type="PROSITE" id="PS51318">
    <property type="entry name" value="TAT"/>
    <property type="match status" value="1"/>
</dbReference>
<evidence type="ECO:0000256" key="1">
    <source>
        <dbReference type="ARBA" id="ARBA00001947"/>
    </source>
</evidence>
<dbReference type="GO" id="GO:0005615">
    <property type="term" value="C:extracellular space"/>
    <property type="evidence" value="ECO:0007669"/>
    <property type="project" value="TreeGrafter"/>
</dbReference>
<accession>A0A0N9HQZ6</accession>
<proteinExistence type="inferred from homology"/>
<evidence type="ECO:0000313" key="9">
    <source>
        <dbReference type="EMBL" id="ALG09594.1"/>
    </source>
</evidence>
<dbReference type="PANTHER" id="PTHR11705:SF143">
    <property type="entry name" value="SLL0236 PROTEIN"/>
    <property type="match status" value="1"/>
</dbReference>
<keyword evidence="3" id="KW-0645">Protease</keyword>
<dbReference type="PANTHER" id="PTHR11705">
    <property type="entry name" value="PROTEASE FAMILY M14 CARBOXYPEPTIDASE A,B"/>
    <property type="match status" value="1"/>
</dbReference>
<name>A0A0N9HQZ6_9PSEU</name>
<dbReference type="GO" id="GO:0004181">
    <property type="term" value="F:metallocarboxypeptidase activity"/>
    <property type="evidence" value="ECO:0007669"/>
    <property type="project" value="InterPro"/>
</dbReference>
<keyword evidence="10" id="KW-1185">Reference proteome</keyword>
<evidence type="ECO:0000256" key="2">
    <source>
        <dbReference type="ARBA" id="ARBA00005988"/>
    </source>
</evidence>
<evidence type="ECO:0000256" key="4">
    <source>
        <dbReference type="ARBA" id="ARBA00022801"/>
    </source>
</evidence>
<dbReference type="InterPro" id="IPR000834">
    <property type="entry name" value="Peptidase_M14"/>
</dbReference>
<evidence type="ECO:0000259" key="8">
    <source>
        <dbReference type="PROSITE" id="PS52035"/>
    </source>
</evidence>
<dbReference type="KEGG" id="kphy:AOZ06_24230"/>
<dbReference type="GO" id="GO:0006508">
    <property type="term" value="P:proteolysis"/>
    <property type="evidence" value="ECO:0007669"/>
    <property type="project" value="UniProtKB-KW"/>
</dbReference>
<dbReference type="Gene3D" id="3.40.630.10">
    <property type="entry name" value="Zn peptidases"/>
    <property type="match status" value="1"/>
</dbReference>
<evidence type="ECO:0000313" key="10">
    <source>
        <dbReference type="Proteomes" id="UP000063699"/>
    </source>
</evidence>
<dbReference type="STRING" id="860235.AOZ06_24230"/>
<evidence type="ECO:0000256" key="5">
    <source>
        <dbReference type="ARBA" id="ARBA00022833"/>
    </source>
</evidence>
<dbReference type="Proteomes" id="UP000063699">
    <property type="component" value="Chromosome"/>
</dbReference>
<evidence type="ECO:0000256" key="6">
    <source>
        <dbReference type="ARBA" id="ARBA00023049"/>
    </source>
</evidence>
<dbReference type="EMBL" id="CP012752">
    <property type="protein sequence ID" value="ALG09594.1"/>
    <property type="molecule type" value="Genomic_DNA"/>
</dbReference>
<dbReference type="SMART" id="SM00631">
    <property type="entry name" value="Zn_pept"/>
    <property type="match status" value="1"/>
</dbReference>
<dbReference type="InterPro" id="IPR006311">
    <property type="entry name" value="TAT_signal"/>
</dbReference>
<keyword evidence="4" id="KW-0378">Hydrolase</keyword>
<comment type="cofactor">
    <cofactor evidence="1">
        <name>Zn(2+)</name>
        <dbReference type="ChEBI" id="CHEBI:29105"/>
    </cofactor>
</comment>
<comment type="similarity">
    <text evidence="2 7">Belongs to the peptidase M14 family.</text>
</comment>
<dbReference type="GO" id="GO:0008270">
    <property type="term" value="F:zinc ion binding"/>
    <property type="evidence" value="ECO:0007669"/>
    <property type="project" value="InterPro"/>
</dbReference>
<keyword evidence="6" id="KW-0482">Metalloprotease</keyword>
<evidence type="ECO:0000256" key="3">
    <source>
        <dbReference type="ARBA" id="ARBA00022670"/>
    </source>
</evidence>
<dbReference type="PROSITE" id="PS52035">
    <property type="entry name" value="PEPTIDASE_M14"/>
    <property type="match status" value="1"/>
</dbReference>
<dbReference type="SUPFAM" id="SSF53187">
    <property type="entry name" value="Zn-dependent exopeptidases"/>
    <property type="match status" value="1"/>
</dbReference>
<feature type="domain" description="Peptidase M14" evidence="8">
    <location>
        <begin position="51"/>
        <end position="427"/>
    </location>
</feature>
<protein>
    <submittedName>
        <fullName evidence="9">Peptidase M14</fullName>
    </submittedName>
</protein>